<dbReference type="InterPro" id="IPR013783">
    <property type="entry name" value="Ig-like_fold"/>
</dbReference>
<dbReference type="InterPro" id="IPR003961">
    <property type="entry name" value="FN3_dom"/>
</dbReference>
<feature type="domain" description="Fibronectin type-III" evidence="2">
    <location>
        <begin position="1"/>
        <end position="98"/>
    </location>
</feature>
<reference evidence="3 4" key="1">
    <citation type="submission" date="2024-02" db="EMBL/GenBank/DDBJ databases">
        <authorList>
            <person name="Vignale AGUSTIN F."/>
            <person name="Sosa J E."/>
            <person name="Modenutti C."/>
        </authorList>
    </citation>
    <scope>NUCLEOTIDE SEQUENCE [LARGE SCALE GENOMIC DNA]</scope>
</reference>
<dbReference type="PANTHER" id="PTHR46286">
    <property type="entry name" value="VIN3-LIKE PROTEIN 2-RELATED"/>
    <property type="match status" value="1"/>
</dbReference>
<feature type="region of interest" description="Disordered" evidence="1">
    <location>
        <begin position="198"/>
        <end position="233"/>
    </location>
</feature>
<sequence>MASNIIRFEHASASSLTLILGSEDPSPESVMGYTLWHRKADDMNYPEEPTCTLLAPNTGFLLSGLTPATNYLFKVVCFDGQGELGTCEVQYRTGSSGDEALHPNPKRLVERSQSPTTNCSSLSNPSSLEEKLTLASPTVMRMKKPYSNGQTIEATSADNGPNTPVKTCMECVPFAGSSEAGLPITPCKLENIKDGLVRNSRPNLSNKDLDDGCGKEEEPQAGSKSKKRSGERRDEVCAGIGDKDFEYYVKVIRWLECEGHIETTFRQKFLTWYSLRATSQEVRVVKVFVDTLNEDPASLAAQLVDTFSEVISSKRSPAVPAGFCLKLWH</sequence>
<feature type="region of interest" description="Disordered" evidence="1">
    <location>
        <begin position="109"/>
        <end position="130"/>
    </location>
</feature>
<evidence type="ECO:0000256" key="1">
    <source>
        <dbReference type="SAM" id="MobiDB-lite"/>
    </source>
</evidence>
<dbReference type="PROSITE" id="PS50853">
    <property type="entry name" value="FN3"/>
    <property type="match status" value="1"/>
</dbReference>
<comment type="caution">
    <text evidence="3">The sequence shown here is derived from an EMBL/GenBank/DDBJ whole genome shotgun (WGS) entry which is preliminary data.</text>
</comment>
<gene>
    <name evidence="3" type="ORF">ILEXP_LOCUS38861</name>
</gene>
<dbReference type="AlphaFoldDB" id="A0ABC8TJ02"/>
<dbReference type="InterPro" id="IPR044514">
    <property type="entry name" value="VIN3-like"/>
</dbReference>
<dbReference type="InterPro" id="IPR058585">
    <property type="entry name" value="Fn3_VIN3"/>
</dbReference>
<evidence type="ECO:0000259" key="2">
    <source>
        <dbReference type="PROSITE" id="PS50853"/>
    </source>
</evidence>
<organism evidence="3 4">
    <name type="scientific">Ilex paraguariensis</name>
    <name type="common">yerba mate</name>
    <dbReference type="NCBI Taxonomy" id="185542"/>
    <lineage>
        <taxon>Eukaryota</taxon>
        <taxon>Viridiplantae</taxon>
        <taxon>Streptophyta</taxon>
        <taxon>Embryophyta</taxon>
        <taxon>Tracheophyta</taxon>
        <taxon>Spermatophyta</taxon>
        <taxon>Magnoliopsida</taxon>
        <taxon>eudicotyledons</taxon>
        <taxon>Gunneridae</taxon>
        <taxon>Pentapetalae</taxon>
        <taxon>asterids</taxon>
        <taxon>campanulids</taxon>
        <taxon>Aquifoliales</taxon>
        <taxon>Aquifoliaceae</taxon>
        <taxon>Ilex</taxon>
    </lineage>
</organism>
<protein>
    <recommendedName>
        <fullName evidence="2">Fibronectin type-III domain-containing protein</fullName>
    </recommendedName>
</protein>
<dbReference type="SUPFAM" id="SSF49265">
    <property type="entry name" value="Fibronectin type III"/>
    <property type="match status" value="1"/>
</dbReference>
<proteinExistence type="predicted"/>
<dbReference type="EMBL" id="CAUOFW020005281">
    <property type="protein sequence ID" value="CAK9169417.1"/>
    <property type="molecule type" value="Genomic_DNA"/>
</dbReference>
<dbReference type="Pfam" id="PF23380">
    <property type="entry name" value="VIN3_C"/>
    <property type="match status" value="1"/>
</dbReference>
<accession>A0ABC8TJ02</accession>
<dbReference type="Proteomes" id="UP001642360">
    <property type="component" value="Unassembled WGS sequence"/>
</dbReference>
<dbReference type="Gene3D" id="2.60.40.10">
    <property type="entry name" value="Immunoglobulins"/>
    <property type="match status" value="1"/>
</dbReference>
<dbReference type="InterPro" id="IPR036116">
    <property type="entry name" value="FN3_sf"/>
</dbReference>
<evidence type="ECO:0000313" key="3">
    <source>
        <dbReference type="EMBL" id="CAK9169417.1"/>
    </source>
</evidence>
<name>A0ABC8TJ02_9AQUA</name>
<dbReference type="InterPro" id="IPR056990">
    <property type="entry name" value="VIN3-like_C"/>
</dbReference>
<dbReference type="CDD" id="cd00063">
    <property type="entry name" value="FN3"/>
    <property type="match status" value="1"/>
</dbReference>
<dbReference type="Pfam" id="PF23376">
    <property type="entry name" value="Fn3_VIN3"/>
    <property type="match status" value="1"/>
</dbReference>
<keyword evidence="4" id="KW-1185">Reference proteome</keyword>
<evidence type="ECO:0000313" key="4">
    <source>
        <dbReference type="Proteomes" id="UP001642360"/>
    </source>
</evidence>
<feature type="compositionally biased region" description="Polar residues" evidence="1">
    <location>
        <begin position="111"/>
        <end position="127"/>
    </location>
</feature>
<feature type="compositionally biased region" description="Basic and acidic residues" evidence="1">
    <location>
        <begin position="207"/>
        <end position="218"/>
    </location>
</feature>
<dbReference type="PANTHER" id="PTHR46286:SF2">
    <property type="entry name" value="VIN3-LIKE PROTEIN 2"/>
    <property type="match status" value="1"/>
</dbReference>